<proteinExistence type="predicted"/>
<feature type="region of interest" description="Disordered" evidence="1">
    <location>
        <begin position="1"/>
        <end position="42"/>
    </location>
</feature>
<name>A0A182D0B2_BLAVI</name>
<gene>
    <name evidence="2" type="ORF">BV133_1205</name>
</gene>
<reference evidence="2" key="1">
    <citation type="journal article" date="2015" name="Genome Announc.">
        <title>Complete Genome Sequence of the Bacteriochlorophyll b-Producing Photosynthetic Bacterium Blastochloris viridis.</title>
        <authorList>
            <person name="Tsukatani Y."/>
            <person name="Hirose Y."/>
            <person name="Harada J."/>
            <person name="Misawa N."/>
            <person name="Mori K."/>
            <person name="Inoue K."/>
            <person name="Tamiaki H."/>
        </authorList>
    </citation>
    <scope>NUCLEOTIDE SEQUENCE [LARGE SCALE GENOMIC DNA]</scope>
    <source>
        <strain evidence="2">DSM 133</strain>
    </source>
</reference>
<dbReference type="AlphaFoldDB" id="A0A182D0B2"/>
<dbReference type="EMBL" id="AP014854">
    <property type="protein sequence ID" value="BAR98798.1"/>
    <property type="molecule type" value="Genomic_DNA"/>
</dbReference>
<accession>A0A182D0B2</accession>
<protein>
    <submittedName>
        <fullName evidence="2">Uncharacterized protein</fullName>
    </submittedName>
</protein>
<sequence>MTAAGLDRANAGGPLEMELERTGRLSPPALAEVSGTGADRSPGSAELAAELLKVKVRFGSRNPLELWCECFPAVSPAQHKTIAARCVTSKS</sequence>
<evidence type="ECO:0000313" key="2">
    <source>
        <dbReference type="EMBL" id="BAR98798.1"/>
    </source>
</evidence>
<evidence type="ECO:0000256" key="1">
    <source>
        <dbReference type="SAM" id="MobiDB-lite"/>
    </source>
</evidence>
<dbReference type="RefSeq" id="WP_145911916.1">
    <property type="nucleotide sequence ID" value="NZ_AP014854.2"/>
</dbReference>
<organism evidence="2">
    <name type="scientific">Blastochloris viridis</name>
    <name type="common">Rhodopseudomonas viridis</name>
    <dbReference type="NCBI Taxonomy" id="1079"/>
    <lineage>
        <taxon>Bacteria</taxon>
        <taxon>Pseudomonadati</taxon>
        <taxon>Pseudomonadota</taxon>
        <taxon>Alphaproteobacteria</taxon>
        <taxon>Hyphomicrobiales</taxon>
        <taxon>Blastochloridaceae</taxon>
        <taxon>Blastochloris</taxon>
    </lineage>
</organism>